<dbReference type="AlphaFoldDB" id="A0A1F6FFF9"/>
<dbReference type="STRING" id="1798525.A3G90_00650"/>
<sequence length="201" mass="22769">MEVMFIDSTIPNPTLLEVIVIKSFKTSVACIIVLMFAVFSTNFAHAQKVGPIGVKYATLPLKHQVVLPLSGGRYYGDAVRPNVETLDEFKRLTKGGLFSKGPTIYLDLSNMCKWTDVSGVGNGRVFTFWAHYYIYDENKRARIYRVALPDNEYGWLSRRAVNVKPLPQCSIEGVQVTITFKRTKQEIEEITEILKDQVAQK</sequence>
<dbReference type="EMBL" id="MFMM01000001">
    <property type="protein sequence ID" value="OGG84584.1"/>
    <property type="molecule type" value="Genomic_DNA"/>
</dbReference>
<proteinExistence type="predicted"/>
<protein>
    <submittedName>
        <fullName evidence="1">Uncharacterized protein</fullName>
    </submittedName>
</protein>
<reference evidence="1 2" key="1">
    <citation type="journal article" date="2016" name="Nat. Commun.">
        <title>Thousands of microbial genomes shed light on interconnected biogeochemical processes in an aquifer system.</title>
        <authorList>
            <person name="Anantharaman K."/>
            <person name="Brown C.T."/>
            <person name="Hug L.A."/>
            <person name="Sharon I."/>
            <person name="Castelle C.J."/>
            <person name="Probst A.J."/>
            <person name="Thomas B.C."/>
            <person name="Singh A."/>
            <person name="Wilkins M.J."/>
            <person name="Karaoz U."/>
            <person name="Brodie E.L."/>
            <person name="Williams K.H."/>
            <person name="Hubbard S.S."/>
            <person name="Banfield J.F."/>
        </authorList>
    </citation>
    <scope>NUCLEOTIDE SEQUENCE [LARGE SCALE GENOMIC DNA]</scope>
</reference>
<comment type="caution">
    <text evidence="1">The sequence shown here is derived from an EMBL/GenBank/DDBJ whole genome shotgun (WGS) entry which is preliminary data.</text>
</comment>
<organism evidence="1 2">
    <name type="scientific">Candidatus Kaiserbacteria bacterium RIFCSPLOWO2_12_FULL_45_26</name>
    <dbReference type="NCBI Taxonomy" id="1798525"/>
    <lineage>
        <taxon>Bacteria</taxon>
        <taxon>Candidatus Kaiseribacteriota</taxon>
    </lineage>
</organism>
<evidence type="ECO:0000313" key="2">
    <source>
        <dbReference type="Proteomes" id="UP000177325"/>
    </source>
</evidence>
<name>A0A1F6FFF9_9BACT</name>
<dbReference type="Proteomes" id="UP000177325">
    <property type="component" value="Unassembled WGS sequence"/>
</dbReference>
<gene>
    <name evidence="1" type="ORF">A3G90_00650</name>
</gene>
<accession>A0A1F6FFF9</accession>
<evidence type="ECO:0000313" key="1">
    <source>
        <dbReference type="EMBL" id="OGG84584.1"/>
    </source>
</evidence>